<evidence type="ECO:0000313" key="2">
    <source>
        <dbReference type="EMBL" id="KKN13000.1"/>
    </source>
</evidence>
<dbReference type="EMBL" id="LAZR01003971">
    <property type="protein sequence ID" value="KKN13000.1"/>
    <property type="molecule type" value="Genomic_DNA"/>
</dbReference>
<accession>A0A0F9N0F4</accession>
<protein>
    <submittedName>
        <fullName evidence="2">Uncharacterized protein</fullName>
    </submittedName>
</protein>
<proteinExistence type="predicted"/>
<gene>
    <name evidence="2" type="ORF">LCGC14_1010830</name>
</gene>
<feature type="region of interest" description="Disordered" evidence="1">
    <location>
        <begin position="52"/>
        <end position="74"/>
    </location>
</feature>
<sequence length="74" mass="8267">MVESYFIAKVFRQHNSLVIVIPGVVCVAMNVKAGTYMVFTWDNDLGSFKFSKFKPEGDKDGSDSRDSDRKDQGG</sequence>
<name>A0A0F9N0F4_9ZZZZ</name>
<reference evidence="2" key="1">
    <citation type="journal article" date="2015" name="Nature">
        <title>Complex archaea that bridge the gap between prokaryotes and eukaryotes.</title>
        <authorList>
            <person name="Spang A."/>
            <person name="Saw J.H."/>
            <person name="Jorgensen S.L."/>
            <person name="Zaremba-Niedzwiedzka K."/>
            <person name="Martijn J."/>
            <person name="Lind A.E."/>
            <person name="van Eijk R."/>
            <person name="Schleper C."/>
            <person name="Guy L."/>
            <person name="Ettema T.J."/>
        </authorList>
    </citation>
    <scope>NUCLEOTIDE SEQUENCE</scope>
</reference>
<comment type="caution">
    <text evidence="2">The sequence shown here is derived from an EMBL/GenBank/DDBJ whole genome shotgun (WGS) entry which is preliminary data.</text>
</comment>
<dbReference type="AlphaFoldDB" id="A0A0F9N0F4"/>
<evidence type="ECO:0000256" key="1">
    <source>
        <dbReference type="SAM" id="MobiDB-lite"/>
    </source>
</evidence>
<feature type="compositionally biased region" description="Basic and acidic residues" evidence="1">
    <location>
        <begin position="53"/>
        <end position="74"/>
    </location>
</feature>
<organism evidence="2">
    <name type="scientific">marine sediment metagenome</name>
    <dbReference type="NCBI Taxonomy" id="412755"/>
    <lineage>
        <taxon>unclassified sequences</taxon>
        <taxon>metagenomes</taxon>
        <taxon>ecological metagenomes</taxon>
    </lineage>
</organism>